<feature type="region of interest" description="Disordered" evidence="1">
    <location>
        <begin position="1"/>
        <end position="64"/>
    </location>
</feature>
<gene>
    <name evidence="2" type="ORF">L227DRAFT_205736</name>
</gene>
<protein>
    <submittedName>
        <fullName evidence="2">Uncharacterized protein</fullName>
    </submittedName>
</protein>
<evidence type="ECO:0000313" key="3">
    <source>
        <dbReference type="Proteomes" id="UP000313359"/>
    </source>
</evidence>
<evidence type="ECO:0000313" key="2">
    <source>
        <dbReference type="EMBL" id="RPD65229.1"/>
    </source>
</evidence>
<sequence>MFMPADPPPASLRHSRPAPRRFSSSPTRQRPPPTPDPHRPRPPDTRGAPHVNLTSLASSPPRVRPPLAQTRICLRFSVVLTSPPTMLPVTRTSMHSNPMKRNLAASPRELDAKLELLQQLGYEDRFYLDDDASIPDEKAPYLDHDTDRWIQTEYNWALGEAAESAASIPDLFDVEEDEEACLPYVYDPTLFAARQSLPSSPRARSQSLSQGNVDKFACFPFCARPPRRRGRSRRRTRRVATC</sequence>
<evidence type="ECO:0000256" key="1">
    <source>
        <dbReference type="SAM" id="MobiDB-lite"/>
    </source>
</evidence>
<keyword evidence="3" id="KW-1185">Reference proteome</keyword>
<dbReference type="Proteomes" id="UP000313359">
    <property type="component" value="Unassembled WGS sequence"/>
</dbReference>
<organism evidence="2 3">
    <name type="scientific">Lentinus tigrinus ALCF2SS1-6</name>
    <dbReference type="NCBI Taxonomy" id="1328759"/>
    <lineage>
        <taxon>Eukaryota</taxon>
        <taxon>Fungi</taxon>
        <taxon>Dikarya</taxon>
        <taxon>Basidiomycota</taxon>
        <taxon>Agaricomycotina</taxon>
        <taxon>Agaricomycetes</taxon>
        <taxon>Polyporales</taxon>
        <taxon>Polyporaceae</taxon>
        <taxon>Lentinus</taxon>
    </lineage>
</organism>
<dbReference type="STRING" id="1328759.A0A5C2SQ55"/>
<reference evidence="2" key="1">
    <citation type="journal article" date="2018" name="Genome Biol. Evol.">
        <title>Genomics and development of Lentinus tigrinus, a white-rot wood-decaying mushroom with dimorphic fruiting bodies.</title>
        <authorList>
            <person name="Wu B."/>
            <person name="Xu Z."/>
            <person name="Knudson A."/>
            <person name="Carlson A."/>
            <person name="Chen N."/>
            <person name="Kovaka S."/>
            <person name="LaButti K."/>
            <person name="Lipzen A."/>
            <person name="Pennachio C."/>
            <person name="Riley R."/>
            <person name="Schakwitz W."/>
            <person name="Umezawa K."/>
            <person name="Ohm R.A."/>
            <person name="Grigoriev I.V."/>
            <person name="Nagy L.G."/>
            <person name="Gibbons J."/>
            <person name="Hibbett D."/>
        </authorList>
    </citation>
    <scope>NUCLEOTIDE SEQUENCE [LARGE SCALE GENOMIC DNA]</scope>
    <source>
        <strain evidence="2">ALCF2SS1-6</strain>
    </source>
</reference>
<accession>A0A5C2SQ55</accession>
<proteinExistence type="predicted"/>
<feature type="compositionally biased region" description="Pro residues" evidence="1">
    <location>
        <begin position="1"/>
        <end position="10"/>
    </location>
</feature>
<dbReference type="AlphaFoldDB" id="A0A5C2SQ55"/>
<name>A0A5C2SQ55_9APHY</name>
<dbReference type="OrthoDB" id="2756845at2759"/>
<dbReference type="EMBL" id="ML122252">
    <property type="protein sequence ID" value="RPD65229.1"/>
    <property type="molecule type" value="Genomic_DNA"/>
</dbReference>